<dbReference type="InterPro" id="IPR022782">
    <property type="entry name" value="AIP3-like_C"/>
</dbReference>
<dbReference type="EMBL" id="HACG01021954">
    <property type="protein sequence ID" value="CEK68819.1"/>
    <property type="molecule type" value="Transcribed_RNA"/>
</dbReference>
<feature type="compositionally biased region" description="Polar residues" evidence="2">
    <location>
        <begin position="1414"/>
        <end position="1450"/>
    </location>
</feature>
<accession>A0A0B6ZJL7</accession>
<feature type="compositionally biased region" description="Basic and acidic residues" evidence="2">
    <location>
        <begin position="616"/>
        <end position="625"/>
    </location>
</feature>
<feature type="compositionally biased region" description="Basic and acidic residues" evidence="2">
    <location>
        <begin position="1174"/>
        <end position="1187"/>
    </location>
</feature>
<dbReference type="PANTHER" id="PTHR22741:SF10">
    <property type="entry name" value="COILED-COIL DOMAIN-CONTAINING PROTEIN CG32809"/>
    <property type="match status" value="1"/>
</dbReference>
<dbReference type="PANTHER" id="PTHR22741">
    <property type="entry name" value="P140CAP/SNIP-RELATED"/>
    <property type="match status" value="1"/>
</dbReference>
<feature type="region of interest" description="Disordered" evidence="2">
    <location>
        <begin position="1410"/>
        <end position="1532"/>
    </location>
</feature>
<feature type="domain" description="Actin interacting protein 3-like C-terminal" evidence="3">
    <location>
        <begin position="332"/>
        <end position="420"/>
    </location>
</feature>
<sequence length="1532" mass="167235">ENPYNYGSFPRRSNLSIHAQQDGLYGGNPEWGSLYRKTDSGSVFLPGTMDRDNSNGRSSGAVNSYNKGNYAIPGYSNESYAVVNHNYNTQRPSSTQTLSTDPRASGYSSSRNGGIPAQYGSDNESMRRHREQEIYSRGVRAGSVPLGYESDSGAYGVIGHGQTRFGSIPRNYEAGSDLAGVSSSSLRVHPGDEQYRVGPGKRPIPRRHTVGVSSNRIDTQNQDSDKKREAFLQLLAQRYPQYADRIHGGSSSPAPQSQLPEKPSRSREGQRRRTALVTYNPNVTGNSLDYDDIGNMTDLEVSSFQRGGFSRTSLPIVRSASTSLERPLGLVFLVYGDQTKKSLLPNEITTLDTVRALFVRAFPDLTLETLENPRKKIYLLDPATNIYFQLEDLADIKDRSVLKIHDTDNDQPQRVKERQEVRGRTVQMPVSRSHSGQGYGEVPLGHNEAFIKSQSLPPQNGHNYQDVLQDQRNQWELERRSRSRTPEPADRSQRSLSAGAPNKQRFSHSPDRQSTPDRTHLNPIPENRLIPLGYLNQGNYYENVGPGVYRGHYTPGIYDPSVLYQGYPSVPPVPSQQTFVACSTRAPSSSFPQRAVAPGHEPNTGFQRTQSYRIPPQERDGKDLSRSQSVAPADVTARNRIEKMEQQLASLTAWVHYQKDGTRQEVPRVLGRTASDSSDTFPASSSSSLSDIHDVSSDQRSSGLSSRESTPLSAQAEISAKVAQLKSDLHVLRKQQQLNMEVMTEEFLATQSKIKKVLSSLPETENQINFQKRTQATITKDSYVTDRQHVDKELGDLEASVEELRSDVISKQCKVNTADLESIAFLLSNVTKSLSELKVRFADMQSQMKHVLDAEMKTFMSEEKFLKEEPTQIENSLKRCKNISDSLSHLKRFTSEQAQSPSQVPYKTPSAETSFSDHRRVFLENRGQDQRVNERKAAPETKEKVNSQQQVSELDTSLDKTSRSLQQISPTDSKGDLNKKMDTGSRVQSNNDKPLVPVKSVFVSNVETTRISTPGTTVSSMPSTTTAASTVAPIKISFSVASTPAKPSEKPTATVSAMTSGVSDTTTTVLIKATDKDPSTPTMKNVVMPLTQTTGRLSSTGLGGLDSRSNSIKDGMRSPKKRDTTVYTYQVCGPVNPVFPIPPVLTKSESLDGTSNIKTTPPDLQDKIINPQTDKSKVELRGRDANRPPDLPLSKPDSVKKVSVSFSDPPVTIPAGRDHNSAANSINGHSTEKTDHPSQKNTARSAFFNSSPISPVPTSRNSVSLDPGPVLSPSRVAGKAAIGPTINLVLSGSASPMSPTNPGSFNIAAPVELSIHPPVESKTTSTTNFPTHNIPRADLDNNLSHDSQSSNSSDTSSKQKKVPPPPPPRQSSRPPSSSISPVNGTSSDVSMQQLKEMPRFVGGILGQHRLSEGPLSSTPKSILQQKNVNSSQQTSAVNTQIYANTGNHSSALDRDDCGSSSESSSSGSSGTMGSQQSVITVVRSSSVSVKDSGKAKPDPPKRHSSLLSKLTGSKESRNKMKNGTAKVNGVDL</sequence>
<feature type="compositionally biased region" description="Polar residues" evidence="2">
    <location>
        <begin position="211"/>
        <end position="222"/>
    </location>
</feature>
<feature type="compositionally biased region" description="Polar residues" evidence="2">
    <location>
        <begin position="895"/>
        <end position="914"/>
    </location>
</feature>
<feature type="compositionally biased region" description="Basic and acidic residues" evidence="2">
    <location>
        <begin position="973"/>
        <end position="983"/>
    </location>
</feature>
<feature type="region of interest" description="Disordered" evidence="2">
    <location>
        <begin position="588"/>
        <end position="638"/>
    </location>
</feature>
<feature type="compositionally biased region" description="Polar residues" evidence="2">
    <location>
        <begin position="946"/>
        <end position="955"/>
    </location>
</feature>
<feature type="region of interest" description="Disordered" evidence="2">
    <location>
        <begin position="894"/>
        <end position="993"/>
    </location>
</feature>
<keyword evidence="1" id="KW-0175">Coiled coil</keyword>
<feature type="compositionally biased region" description="Low complexity" evidence="2">
    <location>
        <begin position="1370"/>
        <end position="1382"/>
    </location>
</feature>
<feature type="compositionally biased region" description="Low complexity" evidence="2">
    <location>
        <begin position="675"/>
        <end position="690"/>
    </location>
</feature>
<evidence type="ECO:0000259" key="3">
    <source>
        <dbReference type="Pfam" id="PF03915"/>
    </source>
</evidence>
<feature type="region of interest" description="Disordered" evidence="2">
    <location>
        <begin position="182"/>
        <end position="226"/>
    </location>
</feature>
<feature type="compositionally biased region" description="Low complexity" evidence="2">
    <location>
        <begin position="1458"/>
        <end position="1490"/>
    </location>
</feature>
<proteinExistence type="predicted"/>
<feature type="compositionally biased region" description="Polar residues" evidence="2">
    <location>
        <begin position="249"/>
        <end position="259"/>
    </location>
</feature>
<organism evidence="4">
    <name type="scientific">Arion vulgaris</name>
    <dbReference type="NCBI Taxonomy" id="1028688"/>
    <lineage>
        <taxon>Eukaryota</taxon>
        <taxon>Metazoa</taxon>
        <taxon>Spiralia</taxon>
        <taxon>Lophotrochozoa</taxon>
        <taxon>Mollusca</taxon>
        <taxon>Gastropoda</taxon>
        <taxon>Heterobranchia</taxon>
        <taxon>Euthyneura</taxon>
        <taxon>Panpulmonata</taxon>
        <taxon>Eupulmonata</taxon>
        <taxon>Stylommatophora</taxon>
        <taxon>Helicina</taxon>
        <taxon>Arionoidea</taxon>
        <taxon>Arionidae</taxon>
        <taxon>Arion</taxon>
    </lineage>
</organism>
<feature type="compositionally biased region" description="Basic and acidic residues" evidence="2">
    <location>
        <begin position="262"/>
        <end position="271"/>
    </location>
</feature>
<feature type="region of interest" description="Disordered" evidence="2">
    <location>
        <begin position="89"/>
        <end position="128"/>
    </location>
</feature>
<feature type="region of interest" description="Disordered" evidence="2">
    <location>
        <begin position="475"/>
        <end position="525"/>
    </location>
</feature>
<evidence type="ECO:0000256" key="1">
    <source>
        <dbReference type="ARBA" id="ARBA00023054"/>
    </source>
</evidence>
<feature type="region of interest" description="Disordered" evidence="2">
    <location>
        <begin position="1318"/>
        <end position="1387"/>
    </location>
</feature>
<feature type="region of interest" description="Disordered" evidence="2">
    <location>
        <begin position="407"/>
        <end position="444"/>
    </location>
</feature>
<feature type="compositionally biased region" description="Low complexity" evidence="2">
    <location>
        <begin position="698"/>
        <end position="712"/>
    </location>
</feature>
<dbReference type="InterPro" id="IPR051825">
    <property type="entry name" value="SRCIN1"/>
</dbReference>
<feature type="compositionally biased region" description="Low complexity" evidence="2">
    <location>
        <begin position="1201"/>
        <end position="1210"/>
    </location>
</feature>
<feature type="region of interest" description="Disordered" evidence="2">
    <location>
        <begin position="662"/>
        <end position="712"/>
    </location>
</feature>
<feature type="compositionally biased region" description="Polar residues" evidence="2">
    <location>
        <begin position="963"/>
        <end position="972"/>
    </location>
</feature>
<feature type="compositionally biased region" description="Polar residues" evidence="2">
    <location>
        <begin position="1321"/>
        <end position="1331"/>
    </location>
</feature>
<reference evidence="4" key="1">
    <citation type="submission" date="2014-12" db="EMBL/GenBank/DDBJ databases">
        <title>Insight into the proteome of Arion vulgaris.</title>
        <authorList>
            <person name="Aradska J."/>
            <person name="Bulat T."/>
            <person name="Smidak R."/>
            <person name="Sarate P."/>
            <person name="Gangsoo J."/>
            <person name="Sialana F."/>
            <person name="Bilban M."/>
            <person name="Lubec G."/>
        </authorList>
    </citation>
    <scope>NUCLEOTIDE SEQUENCE</scope>
    <source>
        <tissue evidence="4">Skin</tissue>
    </source>
</reference>
<feature type="non-terminal residue" evidence="4">
    <location>
        <position position="1"/>
    </location>
</feature>
<feature type="compositionally biased region" description="Polar residues" evidence="2">
    <location>
        <begin position="1239"/>
        <end position="1264"/>
    </location>
</feature>
<feature type="compositionally biased region" description="Basic and acidic residues" evidence="2">
    <location>
        <begin position="475"/>
        <end position="493"/>
    </location>
</feature>
<feature type="compositionally biased region" description="Low complexity" evidence="2">
    <location>
        <begin position="1094"/>
        <end position="1109"/>
    </location>
</feature>
<gene>
    <name evidence="4" type="primary">ORF67863</name>
</gene>
<dbReference type="GO" id="GO:0005737">
    <property type="term" value="C:cytoplasm"/>
    <property type="evidence" value="ECO:0007669"/>
    <property type="project" value="TreeGrafter"/>
</dbReference>
<feature type="compositionally biased region" description="Basic and acidic residues" evidence="2">
    <location>
        <begin position="1491"/>
        <end position="1501"/>
    </location>
</feature>
<feature type="compositionally biased region" description="Basic and acidic residues" evidence="2">
    <location>
        <begin position="915"/>
        <end position="945"/>
    </location>
</feature>
<dbReference type="Pfam" id="PF03915">
    <property type="entry name" value="AIP3"/>
    <property type="match status" value="2"/>
</dbReference>
<feature type="region of interest" description="Disordered" evidence="2">
    <location>
        <begin position="244"/>
        <end position="275"/>
    </location>
</feature>
<feature type="compositionally biased region" description="Polar residues" evidence="2">
    <location>
        <begin position="89"/>
        <end position="112"/>
    </location>
</feature>
<protein>
    <recommendedName>
        <fullName evidence="3">Actin interacting protein 3-like C-terminal domain-containing protein</fullName>
    </recommendedName>
</protein>
<dbReference type="Gene3D" id="1.20.58.1540">
    <property type="entry name" value="Actin interacting protein 3, C-terminal domain"/>
    <property type="match status" value="1"/>
</dbReference>
<feature type="compositionally biased region" description="Basic and acidic residues" evidence="2">
    <location>
        <begin position="508"/>
        <end position="520"/>
    </location>
</feature>
<evidence type="ECO:0000256" key="2">
    <source>
        <dbReference type="SAM" id="MobiDB-lite"/>
    </source>
</evidence>
<evidence type="ECO:0000313" key="4">
    <source>
        <dbReference type="EMBL" id="CEK68819.1"/>
    </source>
</evidence>
<feature type="compositionally biased region" description="Polar residues" evidence="2">
    <location>
        <begin position="1147"/>
        <end position="1159"/>
    </location>
</feature>
<feature type="domain" description="Actin interacting protein 3-like C-terminal" evidence="3">
    <location>
        <begin position="655"/>
        <end position="950"/>
    </location>
</feature>
<name>A0A0B6ZJL7_9EUPU</name>
<feature type="compositionally biased region" description="Basic and acidic residues" evidence="2">
    <location>
        <begin position="407"/>
        <end position="423"/>
    </location>
</feature>
<feature type="compositionally biased region" description="Low complexity" evidence="2">
    <location>
        <begin position="1340"/>
        <end position="1356"/>
    </location>
</feature>
<feature type="region of interest" description="Disordered" evidence="2">
    <location>
        <begin position="1094"/>
        <end position="1121"/>
    </location>
</feature>
<feature type="region of interest" description="Disordered" evidence="2">
    <location>
        <begin position="1146"/>
        <end position="1267"/>
    </location>
</feature>